<dbReference type="InterPro" id="IPR035965">
    <property type="entry name" value="PAS-like_dom_sf"/>
</dbReference>
<evidence type="ECO:0000313" key="19">
    <source>
        <dbReference type="Proteomes" id="UP000325849"/>
    </source>
</evidence>
<accession>A0A5N8V4I6</accession>
<dbReference type="AlphaFoldDB" id="A0A5N8V4I6"/>
<dbReference type="RefSeq" id="WP_152884619.1">
    <property type="nucleotide sequence ID" value="NZ_VJZD01000005.1"/>
</dbReference>
<keyword evidence="4" id="KW-0479">Metal-binding</keyword>
<dbReference type="GO" id="GO:0004722">
    <property type="term" value="F:protein serine/threonine phosphatase activity"/>
    <property type="evidence" value="ECO:0007669"/>
    <property type="project" value="UniProtKB-EC"/>
</dbReference>
<dbReference type="InterPro" id="IPR001932">
    <property type="entry name" value="PPM-type_phosphatase-like_dom"/>
</dbReference>
<keyword evidence="5" id="KW-0547">Nucleotide-binding</keyword>
<comment type="function">
    <text evidence="13">Primarily acts as an independent SigF regulator that is sensitive to the osmosensory signal, mediating the cross talk of PknD with the SigF regulon. Possesses both phosphatase and kinase activities. The kinase domain functions as a classic anti-sigma factor-like kinase to phosphorylate the anti-anti-sigma factor domain at the canonical regulatory site, and the phosphatase domain antagonizes this activity.</text>
</comment>
<sequence>MTAVQNDRNPSPRQPAGPAVTPATALLDGAGNVIGWSEAAEALLGYRADEILDRPADRVLTPGGEVPRPENGDWSGVVEVRHRAGHTLRLEVRMGAMGGAAGRAYWLMTVFDPDEGALPGVNRSLLDGLLSHSPIGMAVMDTDLRYTWVNEALVRTSGAADRLGRTLSAVFPSQQAAAGEAAMRRVLETGTPRIDYEYRGPILSDPTGEHMYSASFFRLEDEHDKPTGLCYLVIDITERWRRHRRELMLSRARACGKELDPVRAAQELAEICVPDFADLVSIDLADAVLQGSEIPCASAQGSVSLRHAGHQADGGVCASSLRGRGDAVEYGPQSPAVRCLEDGKGVLGAPAHAAPAARTTESAPGRPPTGEEDAFHPPIMVPLCASALSLGLATFLRARDKEPFTPEDLAFAEEFAVHGSSALIAAHRFAQERRISLSLQRSLLPGRLGADEAAEIAWRYFPASQEAGVGGDWVDAIPLSGARIALVVGDVVGHGVNAAAAMGRLRAAVHTLAAMDLPPDELLAHLDDFVTRICAEQPSGTRCGEEGSSLMGTLGASCMYAVYDPVDRTCAMARAGHPAPVITRPDGTTFVPDLPVGPLLGVGSVPFEAVEMTCPDGSLLAFFTDGLVEDRSRDMDEGVAQLRSLLGDADAPLEQLCDDAVAALVSRPLRDDAALLLARTASFPSSAVATWEIPVDPAYVSEARALADRQLEEWDLGDLQFTTELIVSELVTNAIRYGAAPIRLRLIHHRVLTCEVFDGSSTSPRLRHARTMDEGGRGLFLVAQASQRWGYRYTGSGKSIWVEQALPPPWP</sequence>
<keyword evidence="3" id="KW-0808">Transferase</keyword>
<dbReference type="Pfam" id="PF13581">
    <property type="entry name" value="HATPase_c_2"/>
    <property type="match status" value="1"/>
</dbReference>
<comment type="caution">
    <text evidence="18">The sequence shown here is derived from an EMBL/GenBank/DDBJ whole genome shotgun (WGS) entry which is preliminary data.</text>
</comment>
<dbReference type="PANTHER" id="PTHR43156">
    <property type="entry name" value="STAGE II SPORULATION PROTEIN E-RELATED"/>
    <property type="match status" value="1"/>
</dbReference>
<feature type="domain" description="PAS" evidence="17">
    <location>
        <begin position="26"/>
        <end position="54"/>
    </location>
</feature>
<evidence type="ECO:0000256" key="4">
    <source>
        <dbReference type="ARBA" id="ARBA00022723"/>
    </source>
</evidence>
<dbReference type="FunFam" id="3.60.40.10:FF:000005">
    <property type="entry name" value="Serine/threonine protein phosphatase"/>
    <property type="match status" value="1"/>
</dbReference>
<evidence type="ECO:0000256" key="9">
    <source>
        <dbReference type="ARBA" id="ARBA00022842"/>
    </source>
</evidence>
<dbReference type="EMBL" id="VJZD01000005">
    <property type="protein sequence ID" value="MPY30221.1"/>
    <property type="molecule type" value="Genomic_DNA"/>
</dbReference>
<dbReference type="Gene3D" id="3.30.450.40">
    <property type="match status" value="1"/>
</dbReference>
<dbReference type="SUPFAM" id="SSF55781">
    <property type="entry name" value="GAF domain-like"/>
    <property type="match status" value="1"/>
</dbReference>
<dbReference type="InterPro" id="IPR000014">
    <property type="entry name" value="PAS"/>
</dbReference>
<evidence type="ECO:0000256" key="11">
    <source>
        <dbReference type="ARBA" id="ARBA00023211"/>
    </source>
</evidence>
<dbReference type="CDD" id="cd00130">
    <property type="entry name" value="PAS"/>
    <property type="match status" value="1"/>
</dbReference>
<dbReference type="InterPro" id="IPR036457">
    <property type="entry name" value="PPM-type-like_dom_sf"/>
</dbReference>
<dbReference type="GO" id="GO:0016301">
    <property type="term" value="F:kinase activity"/>
    <property type="evidence" value="ECO:0007669"/>
    <property type="project" value="UniProtKB-KW"/>
</dbReference>
<dbReference type="Pfam" id="PF08448">
    <property type="entry name" value="PAS_4"/>
    <property type="match status" value="1"/>
</dbReference>
<dbReference type="Gene3D" id="3.60.40.10">
    <property type="entry name" value="PPM-type phosphatase domain"/>
    <property type="match status" value="1"/>
</dbReference>
<dbReference type="SUPFAM" id="SSF55785">
    <property type="entry name" value="PYP-like sensor domain (PAS domain)"/>
    <property type="match status" value="2"/>
</dbReference>
<dbReference type="GO" id="GO:0046872">
    <property type="term" value="F:metal ion binding"/>
    <property type="evidence" value="ECO:0007669"/>
    <property type="project" value="UniProtKB-KW"/>
</dbReference>
<dbReference type="InterPro" id="IPR029016">
    <property type="entry name" value="GAF-like_dom_sf"/>
</dbReference>
<dbReference type="SMART" id="SM00091">
    <property type="entry name" value="PAS"/>
    <property type="match status" value="2"/>
</dbReference>
<feature type="compositionally biased region" description="Polar residues" evidence="16">
    <location>
        <begin position="1"/>
        <end position="11"/>
    </location>
</feature>
<evidence type="ECO:0000256" key="3">
    <source>
        <dbReference type="ARBA" id="ARBA00022679"/>
    </source>
</evidence>
<evidence type="ECO:0000256" key="10">
    <source>
        <dbReference type="ARBA" id="ARBA00022912"/>
    </source>
</evidence>
<dbReference type="InterPro" id="IPR052016">
    <property type="entry name" value="Bact_Sigma-Reg"/>
</dbReference>
<evidence type="ECO:0000256" key="16">
    <source>
        <dbReference type="SAM" id="MobiDB-lite"/>
    </source>
</evidence>
<keyword evidence="19" id="KW-1185">Reference proteome</keyword>
<feature type="region of interest" description="Disordered" evidence="16">
    <location>
        <begin position="1"/>
        <end position="22"/>
    </location>
</feature>
<keyword evidence="11" id="KW-0464">Manganese</keyword>
<evidence type="ECO:0000256" key="1">
    <source>
        <dbReference type="ARBA" id="ARBA00013081"/>
    </source>
</evidence>
<dbReference type="Gene3D" id="3.30.450.20">
    <property type="entry name" value="PAS domain"/>
    <property type="match status" value="2"/>
</dbReference>
<dbReference type="PANTHER" id="PTHR43156:SF2">
    <property type="entry name" value="STAGE II SPORULATION PROTEIN E"/>
    <property type="match status" value="1"/>
</dbReference>
<dbReference type="InterPro" id="IPR003594">
    <property type="entry name" value="HATPase_dom"/>
</dbReference>
<evidence type="ECO:0000256" key="13">
    <source>
        <dbReference type="ARBA" id="ARBA00056274"/>
    </source>
</evidence>
<dbReference type="Proteomes" id="UP000325849">
    <property type="component" value="Unassembled WGS sequence"/>
</dbReference>
<evidence type="ECO:0000256" key="5">
    <source>
        <dbReference type="ARBA" id="ARBA00022741"/>
    </source>
</evidence>
<keyword evidence="8" id="KW-0067">ATP-binding</keyword>
<evidence type="ECO:0000259" key="17">
    <source>
        <dbReference type="PROSITE" id="PS50112"/>
    </source>
</evidence>
<name>A0A5N8V4I6_9ACTN</name>
<evidence type="ECO:0000256" key="14">
    <source>
        <dbReference type="ARBA" id="ARBA00075117"/>
    </source>
</evidence>
<dbReference type="SUPFAM" id="SSF55874">
    <property type="entry name" value="ATPase domain of HSP90 chaperone/DNA topoisomerase II/histidine kinase"/>
    <property type="match status" value="1"/>
</dbReference>
<keyword evidence="10" id="KW-0904">Protein phosphatase</keyword>
<dbReference type="Pfam" id="PF13426">
    <property type="entry name" value="PAS_9"/>
    <property type="match status" value="1"/>
</dbReference>
<organism evidence="18 19">
    <name type="scientific">Streptomyces adustus</name>
    <dbReference type="NCBI Taxonomy" id="1609272"/>
    <lineage>
        <taxon>Bacteria</taxon>
        <taxon>Bacillati</taxon>
        <taxon>Actinomycetota</taxon>
        <taxon>Actinomycetes</taxon>
        <taxon>Kitasatosporales</taxon>
        <taxon>Streptomycetaceae</taxon>
        <taxon>Streptomyces</taxon>
    </lineage>
</organism>
<keyword evidence="7" id="KW-0378">Hydrolase</keyword>
<gene>
    <name evidence="18" type="ORF">FNH09_02505</name>
</gene>
<dbReference type="SMART" id="SM00331">
    <property type="entry name" value="PP2C_SIG"/>
    <property type="match status" value="1"/>
</dbReference>
<dbReference type="OrthoDB" id="118142at2"/>
<dbReference type="Pfam" id="PF07228">
    <property type="entry name" value="SpoIIE"/>
    <property type="match status" value="1"/>
</dbReference>
<evidence type="ECO:0000256" key="7">
    <source>
        <dbReference type="ARBA" id="ARBA00022801"/>
    </source>
</evidence>
<dbReference type="SUPFAM" id="SSF81606">
    <property type="entry name" value="PP2C-like"/>
    <property type="match status" value="1"/>
</dbReference>
<dbReference type="EC" id="3.1.3.16" evidence="1"/>
<proteinExistence type="predicted"/>
<keyword evidence="2" id="KW-0597">Phosphoprotein</keyword>
<evidence type="ECO:0000256" key="12">
    <source>
        <dbReference type="ARBA" id="ARBA00047761"/>
    </source>
</evidence>
<keyword evidence="9" id="KW-0460">Magnesium</keyword>
<dbReference type="Gene3D" id="3.30.565.10">
    <property type="entry name" value="Histidine kinase-like ATPase, C-terminal domain"/>
    <property type="match status" value="1"/>
</dbReference>
<dbReference type="InterPro" id="IPR036890">
    <property type="entry name" value="HATPase_C_sf"/>
</dbReference>
<dbReference type="FunFam" id="3.30.565.10:FF:000028">
    <property type="entry name" value="PAS sensor protein"/>
    <property type="match status" value="1"/>
</dbReference>
<dbReference type="GO" id="GO:0005524">
    <property type="term" value="F:ATP binding"/>
    <property type="evidence" value="ECO:0007669"/>
    <property type="project" value="UniProtKB-KW"/>
</dbReference>
<feature type="region of interest" description="Disordered" evidence="16">
    <location>
        <begin position="350"/>
        <end position="370"/>
    </location>
</feature>
<evidence type="ECO:0000256" key="6">
    <source>
        <dbReference type="ARBA" id="ARBA00022777"/>
    </source>
</evidence>
<dbReference type="InterPro" id="IPR013656">
    <property type="entry name" value="PAS_4"/>
</dbReference>
<evidence type="ECO:0000256" key="15">
    <source>
        <dbReference type="ARBA" id="ARBA00081350"/>
    </source>
</evidence>
<protein>
    <recommendedName>
        <fullName evidence="1">protein-serine/threonine phosphatase</fullName>
        <ecNumber evidence="1">3.1.3.16</ecNumber>
    </recommendedName>
    <alternativeName>
        <fullName evidence="15">Protein-serine/threonine phosphatase</fullName>
    </alternativeName>
    <alternativeName>
        <fullName evidence="14">Serine/threonine-protein kinase</fullName>
    </alternativeName>
</protein>
<dbReference type="PROSITE" id="PS50112">
    <property type="entry name" value="PAS"/>
    <property type="match status" value="1"/>
</dbReference>
<comment type="catalytic activity">
    <reaction evidence="12">
        <text>O-phospho-L-seryl-[protein] + H2O = L-seryl-[protein] + phosphate</text>
        <dbReference type="Rhea" id="RHEA:20629"/>
        <dbReference type="Rhea" id="RHEA-COMP:9863"/>
        <dbReference type="Rhea" id="RHEA-COMP:11604"/>
        <dbReference type="ChEBI" id="CHEBI:15377"/>
        <dbReference type="ChEBI" id="CHEBI:29999"/>
        <dbReference type="ChEBI" id="CHEBI:43474"/>
        <dbReference type="ChEBI" id="CHEBI:83421"/>
        <dbReference type="EC" id="3.1.3.16"/>
    </reaction>
</comment>
<keyword evidence="6" id="KW-0418">Kinase</keyword>
<evidence type="ECO:0000256" key="2">
    <source>
        <dbReference type="ARBA" id="ARBA00022553"/>
    </source>
</evidence>
<evidence type="ECO:0000256" key="8">
    <source>
        <dbReference type="ARBA" id="ARBA00022840"/>
    </source>
</evidence>
<reference evidence="18 19" key="1">
    <citation type="submission" date="2019-07" db="EMBL/GenBank/DDBJ databases">
        <title>New species of Amycolatopsis and Streptomyces.</title>
        <authorList>
            <person name="Duangmal K."/>
            <person name="Teo W.F.A."/>
            <person name="Lipun K."/>
        </authorList>
    </citation>
    <scope>NUCLEOTIDE SEQUENCE [LARGE SCALE GENOMIC DNA]</scope>
    <source>
        <strain evidence="18 19">NBRC 109810</strain>
    </source>
</reference>
<dbReference type="CDD" id="cd16936">
    <property type="entry name" value="HATPase_RsbW-like"/>
    <property type="match status" value="1"/>
</dbReference>
<evidence type="ECO:0000313" key="18">
    <source>
        <dbReference type="EMBL" id="MPY30221.1"/>
    </source>
</evidence>